<dbReference type="GO" id="GO:0000155">
    <property type="term" value="F:phosphorelay sensor kinase activity"/>
    <property type="evidence" value="ECO:0007669"/>
    <property type="project" value="InterPro"/>
</dbReference>
<keyword evidence="4" id="KW-0808">Transferase</keyword>
<dbReference type="SUPFAM" id="SSF47384">
    <property type="entry name" value="Homodimeric domain of signal transducing histidine kinase"/>
    <property type="match status" value="1"/>
</dbReference>
<dbReference type="InterPro" id="IPR011006">
    <property type="entry name" value="CheY-like_superfamily"/>
</dbReference>
<feature type="transmembrane region" description="Helical" evidence="13">
    <location>
        <begin position="366"/>
        <end position="385"/>
    </location>
</feature>
<feature type="domain" description="Histidine kinase" evidence="14">
    <location>
        <begin position="686"/>
        <end position="901"/>
    </location>
</feature>
<evidence type="ECO:0000259" key="15">
    <source>
        <dbReference type="PROSITE" id="PS50110"/>
    </source>
</evidence>
<dbReference type="PROSITE" id="PS50109">
    <property type="entry name" value="HIS_KIN"/>
    <property type="match status" value="1"/>
</dbReference>
<evidence type="ECO:0000313" key="17">
    <source>
        <dbReference type="Proteomes" id="UP000322822"/>
    </source>
</evidence>
<keyword evidence="3 11" id="KW-0597">Phosphoprotein</keyword>
<evidence type="ECO:0000256" key="4">
    <source>
        <dbReference type="ARBA" id="ARBA00022679"/>
    </source>
</evidence>
<dbReference type="AlphaFoldDB" id="A0A5P2H127"/>
<keyword evidence="8" id="KW-0843">Virulence</keyword>
<dbReference type="SMART" id="SM00388">
    <property type="entry name" value="HisKA"/>
    <property type="match status" value="1"/>
</dbReference>
<keyword evidence="6" id="KW-0418">Kinase</keyword>
<feature type="transmembrane region" description="Helical" evidence="13">
    <location>
        <begin position="47"/>
        <end position="71"/>
    </location>
</feature>
<feature type="domain" description="Response regulatory" evidence="15">
    <location>
        <begin position="922"/>
        <end position="1036"/>
    </location>
</feature>
<evidence type="ECO:0000256" key="2">
    <source>
        <dbReference type="ARBA" id="ARBA00012438"/>
    </source>
</evidence>
<dbReference type="InterPro" id="IPR001789">
    <property type="entry name" value="Sig_transdc_resp-reg_receiver"/>
</dbReference>
<feature type="transmembrane region" description="Helical" evidence="13">
    <location>
        <begin position="261"/>
        <end position="291"/>
    </location>
</feature>
<dbReference type="RefSeq" id="WP_150371624.1">
    <property type="nucleotide sequence ID" value="NZ_CP044065.1"/>
</dbReference>
<dbReference type="EC" id="2.7.13.3" evidence="2"/>
<evidence type="ECO:0000256" key="5">
    <source>
        <dbReference type="ARBA" id="ARBA00022729"/>
    </source>
</evidence>
<evidence type="ECO:0000256" key="8">
    <source>
        <dbReference type="ARBA" id="ARBA00023026"/>
    </source>
</evidence>
<comment type="function">
    <text evidence="9">Member of the two-component regulatory system BvgS/BvgA. Phosphorylates BvgA via a four-step phosphorelay in response to environmental signals.</text>
</comment>
<dbReference type="EMBL" id="CP044065">
    <property type="protein sequence ID" value="QET01561.1"/>
    <property type="molecule type" value="Genomic_DNA"/>
</dbReference>
<dbReference type="CDD" id="cd17546">
    <property type="entry name" value="REC_hyHK_CKI1_RcsC-like"/>
    <property type="match status" value="1"/>
</dbReference>
<dbReference type="InterPro" id="IPR003661">
    <property type="entry name" value="HisK_dim/P_dom"/>
</dbReference>
<evidence type="ECO:0000256" key="9">
    <source>
        <dbReference type="ARBA" id="ARBA00058004"/>
    </source>
</evidence>
<feature type="transmembrane region" description="Helical" evidence="13">
    <location>
        <begin position="463"/>
        <end position="482"/>
    </location>
</feature>
<proteinExistence type="predicted"/>
<dbReference type="Proteomes" id="UP000322822">
    <property type="component" value="Chromosome 1"/>
</dbReference>
<feature type="transmembrane region" description="Helical" evidence="13">
    <location>
        <begin position="77"/>
        <end position="99"/>
    </location>
</feature>
<evidence type="ECO:0000256" key="13">
    <source>
        <dbReference type="SAM" id="Phobius"/>
    </source>
</evidence>
<keyword evidence="13" id="KW-1133">Transmembrane helix</keyword>
<feature type="transmembrane region" description="Helical" evidence="13">
    <location>
        <begin position="614"/>
        <end position="633"/>
    </location>
</feature>
<feature type="transmembrane region" description="Helical" evidence="13">
    <location>
        <begin position="391"/>
        <end position="412"/>
    </location>
</feature>
<comment type="catalytic activity">
    <reaction evidence="1">
        <text>ATP + protein L-histidine = ADP + protein N-phospho-L-histidine.</text>
        <dbReference type="EC" id="2.7.13.3"/>
    </reaction>
</comment>
<dbReference type="Pfam" id="PF00072">
    <property type="entry name" value="Response_reg"/>
    <property type="match status" value="1"/>
</dbReference>
<dbReference type="Gene3D" id="1.10.4160.10">
    <property type="entry name" value="Hydantoin permease"/>
    <property type="match status" value="1"/>
</dbReference>
<dbReference type="Pfam" id="PF02518">
    <property type="entry name" value="HATPase_c"/>
    <property type="match status" value="1"/>
</dbReference>
<dbReference type="InterPro" id="IPR004358">
    <property type="entry name" value="Sig_transdc_His_kin-like_C"/>
</dbReference>
<feature type="modified residue" description="4-aspartylphosphate" evidence="11">
    <location>
        <position position="971"/>
    </location>
</feature>
<dbReference type="InterPro" id="IPR036890">
    <property type="entry name" value="HATPase_C_sf"/>
</dbReference>
<feature type="transmembrane region" description="Helical" evidence="13">
    <location>
        <begin position="311"/>
        <end position="334"/>
    </location>
</feature>
<dbReference type="InterPro" id="IPR005467">
    <property type="entry name" value="His_kinase_dom"/>
</dbReference>
<dbReference type="Gene3D" id="1.10.287.130">
    <property type="match status" value="1"/>
</dbReference>
<dbReference type="OrthoDB" id="9810730at2"/>
<feature type="region of interest" description="Disordered" evidence="12">
    <location>
        <begin position="1044"/>
        <end position="1086"/>
    </location>
</feature>
<evidence type="ECO:0000256" key="3">
    <source>
        <dbReference type="ARBA" id="ARBA00022553"/>
    </source>
</evidence>
<keyword evidence="7" id="KW-0902">Two-component regulatory system</keyword>
<dbReference type="PRINTS" id="PR00344">
    <property type="entry name" value="BCTRLSENSOR"/>
</dbReference>
<feature type="transmembrane region" description="Helical" evidence="13">
    <location>
        <begin position="155"/>
        <end position="175"/>
    </location>
</feature>
<feature type="compositionally biased region" description="Low complexity" evidence="12">
    <location>
        <begin position="1047"/>
        <end position="1072"/>
    </location>
</feature>
<evidence type="ECO:0000259" key="14">
    <source>
        <dbReference type="PROSITE" id="PS50109"/>
    </source>
</evidence>
<dbReference type="Gene3D" id="3.30.565.10">
    <property type="entry name" value="Histidine kinase-like ATPase, C-terminal domain"/>
    <property type="match status" value="1"/>
</dbReference>
<sequence>MSSATQPVQRISKIRRDYNRWVADETLEDYALRFAPRSFRKWSAFRVSNTAFGAVAFLALEAIGAAITLSYGFTNAMWAIGVVSLVIFLTGLPISYYAARHGLDMDLLARGAGFGYLGSTITSLIYASFTFIFFALEAAIMAQAFELLFGMPRPIGYLLSAIVVIPLVMHGVTLLSRIQVWTQPVWLVLLVLPYALILWREPHLYGEFLSLNGRLADGDGFSWHAFGAAATVAAALIAQIGEQVDFLRFMPPLTRRNRVRWWSALIMAGPGWIILGAAKMAGGAFLAFVVLQAELPLAHALEPTQMYLVGFARALGAGSPVWLAVVLTGVFVLVSQTKINITNAYAGSLAWSNVFARLTHSHPGRVVWLAFNVLIAVMLMAMGVFEALEQVLALYAHLAVAWVGAICGDLVLSKPLGLSPRDIEFRRAYLFDINPSGFGAMMIASALSMLVHLGAFGDTLRPASVAVGLVLAIVLPPLIAWATQSRYFIARTPVDFGARHAVIRCAICRNPFEREDVAACPAYRGPICSLCCTLDARCGDRCKPGASAPEQIATALTRVLPAGTPPVMARRLGQFCLVLLGMVFAFGTLLWLLYTQEQLSSPLVAALPRGGLFIKIGAGLMLFSAVAAWWLVLANESRSVAQEESERQNMLLQKEIDAHRQTDALLQSAKEVAEKANQAKSRFITGMSHEMRAGLNSILGYSQLLLRAPTLPPVCREDVRTIGRAGEHLSSLVDGLLELSRIEAGKLRLEQEAVGLEGLFDDLVRMFRPLAAARGLAFHYRVSGTLPAHVHGDSKRLRQIVINLVSNAIKFTEQGAVTLSVRHQRELATISVEDTGPGISAEDQARIFDPFERGTPHDDREGIGLGLAIVRLLADLMGGEIRVRSAPGEGSEFSVRLYLPVVSATAPKPSAVQRVPLPDDARVLVVDDRAAHRAVLRGFLGPLGLTVHEVGVGAEVLPAVRRVRPHLVLLDLNLPDASGWDLCRHLRALPDAPRVVIVSANAHENTEEARATHGYFGFVSKPVREAELLDTVRRALTTAITVATQGASPHRPSARAGAPAAMPGGAAVRGPASGRADEPGKPGVARTGSLDAALAAMPDGTPDAELVRELLQMGATGRLRALEAQLTELAESGGALAAWASRMLALARTDGHALNVSLGEALHATRS</sequence>
<dbReference type="PROSITE" id="PS50110">
    <property type="entry name" value="RESPONSE_REGULATORY"/>
    <property type="match status" value="1"/>
</dbReference>
<dbReference type="InterPro" id="IPR036097">
    <property type="entry name" value="HisK_dim/P_sf"/>
</dbReference>
<feature type="transmembrane region" description="Helical" evidence="13">
    <location>
        <begin position="111"/>
        <end position="135"/>
    </location>
</feature>
<dbReference type="SMART" id="SM00448">
    <property type="entry name" value="REC"/>
    <property type="match status" value="1"/>
</dbReference>
<feature type="transmembrane region" description="Helical" evidence="13">
    <location>
        <begin position="221"/>
        <end position="240"/>
    </location>
</feature>
<evidence type="ECO:0000256" key="10">
    <source>
        <dbReference type="ARBA" id="ARBA00070152"/>
    </source>
</evidence>
<evidence type="ECO:0000256" key="6">
    <source>
        <dbReference type="ARBA" id="ARBA00022777"/>
    </source>
</evidence>
<name>A0A5P2H127_9BURK</name>
<dbReference type="PANTHER" id="PTHR43047">
    <property type="entry name" value="TWO-COMPONENT HISTIDINE PROTEIN KINASE"/>
    <property type="match status" value="1"/>
</dbReference>
<gene>
    <name evidence="16" type="ORF">FOB72_05570</name>
</gene>
<organism evidence="16 17">
    <name type="scientific">Cupriavidus pauculus</name>
    <dbReference type="NCBI Taxonomy" id="82633"/>
    <lineage>
        <taxon>Bacteria</taxon>
        <taxon>Pseudomonadati</taxon>
        <taxon>Pseudomonadota</taxon>
        <taxon>Betaproteobacteria</taxon>
        <taxon>Burkholderiales</taxon>
        <taxon>Burkholderiaceae</taxon>
        <taxon>Cupriavidus</taxon>
    </lineage>
</organism>
<evidence type="ECO:0000256" key="11">
    <source>
        <dbReference type="PROSITE-ProRule" id="PRU00169"/>
    </source>
</evidence>
<evidence type="ECO:0000256" key="12">
    <source>
        <dbReference type="SAM" id="MobiDB-lite"/>
    </source>
</evidence>
<dbReference type="SUPFAM" id="SSF55874">
    <property type="entry name" value="ATPase domain of HSP90 chaperone/DNA topoisomerase II/histidine kinase"/>
    <property type="match status" value="1"/>
</dbReference>
<dbReference type="SMART" id="SM00387">
    <property type="entry name" value="HATPase_c"/>
    <property type="match status" value="1"/>
</dbReference>
<evidence type="ECO:0000256" key="1">
    <source>
        <dbReference type="ARBA" id="ARBA00000085"/>
    </source>
</evidence>
<evidence type="ECO:0000256" key="7">
    <source>
        <dbReference type="ARBA" id="ARBA00023012"/>
    </source>
</evidence>
<protein>
    <recommendedName>
        <fullName evidence="10">Virulence sensor protein BvgS</fullName>
        <ecNumber evidence="2">2.7.13.3</ecNumber>
    </recommendedName>
</protein>
<feature type="transmembrane region" description="Helical" evidence="13">
    <location>
        <begin position="575"/>
        <end position="594"/>
    </location>
</feature>
<evidence type="ECO:0000313" key="16">
    <source>
        <dbReference type="EMBL" id="QET01561.1"/>
    </source>
</evidence>
<dbReference type="InterPro" id="IPR003594">
    <property type="entry name" value="HATPase_dom"/>
</dbReference>
<dbReference type="SUPFAM" id="SSF52172">
    <property type="entry name" value="CheY-like"/>
    <property type="match status" value="1"/>
</dbReference>
<dbReference type="CDD" id="cd16922">
    <property type="entry name" value="HATPase_EvgS-ArcB-TorS-like"/>
    <property type="match status" value="1"/>
</dbReference>
<keyword evidence="13" id="KW-0812">Transmembrane</keyword>
<feature type="transmembrane region" description="Helical" evidence="13">
    <location>
        <begin position="184"/>
        <end position="201"/>
    </location>
</feature>
<dbReference type="Gene3D" id="3.40.50.2300">
    <property type="match status" value="1"/>
</dbReference>
<dbReference type="CDD" id="cd00082">
    <property type="entry name" value="HisKA"/>
    <property type="match status" value="1"/>
</dbReference>
<feature type="transmembrane region" description="Helical" evidence="13">
    <location>
        <begin position="433"/>
        <end position="457"/>
    </location>
</feature>
<dbReference type="FunFam" id="3.30.565.10:FF:000010">
    <property type="entry name" value="Sensor histidine kinase RcsC"/>
    <property type="match status" value="1"/>
</dbReference>
<keyword evidence="5" id="KW-0732">Signal</keyword>
<accession>A0A5P2H127</accession>
<keyword evidence="13" id="KW-0472">Membrane</keyword>
<dbReference type="Pfam" id="PF00512">
    <property type="entry name" value="HisKA"/>
    <property type="match status" value="1"/>
</dbReference>
<reference evidence="16 17" key="1">
    <citation type="submission" date="2019-09" db="EMBL/GenBank/DDBJ databases">
        <title>FDA dAtabase for Regulatory Grade micrObial Sequences (FDA-ARGOS): Supporting development and validation of Infectious Disease Dx tests.</title>
        <authorList>
            <person name="Sciortino C."/>
            <person name="Tallon L."/>
            <person name="Sadzewicz L."/>
            <person name="Vavikolanu K."/>
            <person name="Mehta A."/>
            <person name="Aluvathingal J."/>
            <person name="Nadendla S."/>
            <person name="Nandy P."/>
            <person name="Geyer C."/>
            <person name="Yan Y."/>
            <person name="Sichtig H."/>
        </authorList>
    </citation>
    <scope>NUCLEOTIDE SEQUENCE [LARGE SCALE GENOMIC DNA]</scope>
    <source>
        <strain evidence="16 17">FDAARGOS_664</strain>
    </source>
</reference>